<organism evidence="1 2">
    <name type="scientific">Grifola frondosa</name>
    <name type="common">Maitake</name>
    <name type="synonym">Polyporus frondosus</name>
    <dbReference type="NCBI Taxonomy" id="5627"/>
    <lineage>
        <taxon>Eukaryota</taxon>
        <taxon>Fungi</taxon>
        <taxon>Dikarya</taxon>
        <taxon>Basidiomycota</taxon>
        <taxon>Agaricomycotina</taxon>
        <taxon>Agaricomycetes</taxon>
        <taxon>Polyporales</taxon>
        <taxon>Grifolaceae</taxon>
        <taxon>Grifola</taxon>
    </lineage>
</organism>
<gene>
    <name evidence="1" type="ORF">A0H81_01725</name>
</gene>
<dbReference type="AlphaFoldDB" id="A0A1C7MLA8"/>
<name>A0A1C7MLA8_GRIFR</name>
<dbReference type="EMBL" id="LUGG01000002">
    <property type="protein sequence ID" value="OBZ77457.1"/>
    <property type="molecule type" value="Genomic_DNA"/>
</dbReference>
<keyword evidence="2" id="KW-1185">Reference proteome</keyword>
<evidence type="ECO:0000313" key="2">
    <source>
        <dbReference type="Proteomes" id="UP000092993"/>
    </source>
</evidence>
<sequence>MVDSGSLLPGTCQWRCPVQGSRGAYIDLLLTSHLSNRDIRMAADHQTAIRITRIALSRADGDRIANNIYVRILDDQAELYKTSLAVGATKLNQWQISFDVPGPCFTVHVMQQRRFRRSDYDVGSATVVPADFSTREAGCICKKTFGLTSQGNPTGIEVFLTFVGIRATSPVQTRLASTLPEPAMQHSSVRRSVE</sequence>
<evidence type="ECO:0000313" key="1">
    <source>
        <dbReference type="EMBL" id="OBZ77457.1"/>
    </source>
</evidence>
<reference evidence="1 2" key="1">
    <citation type="submission" date="2016-03" db="EMBL/GenBank/DDBJ databases">
        <title>Whole genome sequencing of Grifola frondosa 9006-11.</title>
        <authorList>
            <person name="Min B."/>
            <person name="Park H."/>
            <person name="Kim J.-G."/>
            <person name="Cho H."/>
            <person name="Oh Y.-L."/>
            <person name="Kong W.-S."/>
            <person name="Choi I.-G."/>
        </authorList>
    </citation>
    <scope>NUCLEOTIDE SEQUENCE [LARGE SCALE GENOMIC DNA]</scope>
    <source>
        <strain evidence="1 2">9006-11</strain>
    </source>
</reference>
<dbReference type="Proteomes" id="UP000092993">
    <property type="component" value="Unassembled WGS sequence"/>
</dbReference>
<accession>A0A1C7MLA8</accession>
<proteinExistence type="predicted"/>
<protein>
    <submittedName>
        <fullName evidence="1">Uncharacterized protein</fullName>
    </submittedName>
</protein>
<comment type="caution">
    <text evidence="1">The sequence shown here is derived from an EMBL/GenBank/DDBJ whole genome shotgun (WGS) entry which is preliminary data.</text>
</comment>